<comment type="subcellular location">
    <subcellularLocation>
        <location evidence="1 6 7">Nucleus</location>
    </subcellularLocation>
</comment>
<organism evidence="10 11">
    <name type="scientific">Scylla paramamosain</name>
    <name type="common">Mud crab</name>
    <dbReference type="NCBI Taxonomy" id="85552"/>
    <lineage>
        <taxon>Eukaryota</taxon>
        <taxon>Metazoa</taxon>
        <taxon>Ecdysozoa</taxon>
        <taxon>Arthropoda</taxon>
        <taxon>Crustacea</taxon>
        <taxon>Multicrustacea</taxon>
        <taxon>Malacostraca</taxon>
        <taxon>Eumalacostraca</taxon>
        <taxon>Eucarida</taxon>
        <taxon>Decapoda</taxon>
        <taxon>Pleocyemata</taxon>
        <taxon>Brachyura</taxon>
        <taxon>Eubrachyura</taxon>
        <taxon>Portunoidea</taxon>
        <taxon>Portunidae</taxon>
        <taxon>Portuninae</taxon>
        <taxon>Scylla</taxon>
    </lineage>
</organism>
<feature type="compositionally biased region" description="Basic and acidic residues" evidence="8">
    <location>
        <begin position="40"/>
        <end position="59"/>
    </location>
</feature>
<feature type="region of interest" description="Disordered" evidence="8">
    <location>
        <begin position="1"/>
        <end position="68"/>
    </location>
</feature>
<dbReference type="SMART" id="SM00389">
    <property type="entry name" value="HOX"/>
    <property type="match status" value="1"/>
</dbReference>
<evidence type="ECO:0000256" key="1">
    <source>
        <dbReference type="ARBA" id="ARBA00004123"/>
    </source>
</evidence>
<feature type="compositionally biased region" description="Low complexity" evidence="8">
    <location>
        <begin position="374"/>
        <end position="389"/>
    </location>
</feature>
<dbReference type="GO" id="GO:0005634">
    <property type="term" value="C:nucleus"/>
    <property type="evidence" value="ECO:0007669"/>
    <property type="project" value="UniProtKB-SubCell"/>
</dbReference>
<feature type="region of interest" description="Disordered" evidence="8">
    <location>
        <begin position="89"/>
        <end position="162"/>
    </location>
</feature>
<reference evidence="10 11" key="1">
    <citation type="submission" date="2023-03" db="EMBL/GenBank/DDBJ databases">
        <title>High-quality genome of Scylla paramamosain provides insights in environmental adaptation.</title>
        <authorList>
            <person name="Zhang L."/>
        </authorList>
    </citation>
    <scope>NUCLEOTIDE SEQUENCE [LARGE SCALE GENOMIC DNA]</scope>
    <source>
        <strain evidence="10">LZ_2023a</strain>
        <tissue evidence="10">Muscle</tissue>
    </source>
</reference>
<gene>
    <name evidence="10" type="ORF">O3P69_016611</name>
</gene>
<dbReference type="Pfam" id="PF00046">
    <property type="entry name" value="Homeodomain"/>
    <property type="match status" value="1"/>
</dbReference>
<dbReference type="InterPro" id="IPR017970">
    <property type="entry name" value="Homeobox_CS"/>
</dbReference>
<dbReference type="GO" id="GO:0000978">
    <property type="term" value="F:RNA polymerase II cis-regulatory region sequence-specific DNA binding"/>
    <property type="evidence" value="ECO:0007669"/>
    <property type="project" value="TreeGrafter"/>
</dbReference>
<feature type="compositionally biased region" description="Low complexity" evidence="8">
    <location>
        <begin position="20"/>
        <end position="37"/>
    </location>
</feature>
<dbReference type="GO" id="GO:0000981">
    <property type="term" value="F:DNA-binding transcription factor activity, RNA polymerase II-specific"/>
    <property type="evidence" value="ECO:0007669"/>
    <property type="project" value="InterPro"/>
</dbReference>
<keyword evidence="3 6" id="KW-0238">DNA-binding</keyword>
<dbReference type="InterPro" id="IPR001356">
    <property type="entry name" value="HD"/>
</dbReference>
<proteinExistence type="predicted"/>
<feature type="compositionally biased region" description="Basic and acidic residues" evidence="8">
    <location>
        <begin position="1"/>
        <end position="14"/>
    </location>
</feature>
<feature type="compositionally biased region" description="Basic and acidic residues" evidence="8">
    <location>
        <begin position="106"/>
        <end position="138"/>
    </location>
</feature>
<dbReference type="CDD" id="cd00086">
    <property type="entry name" value="homeodomain"/>
    <property type="match status" value="1"/>
</dbReference>
<dbReference type="SUPFAM" id="SSF46689">
    <property type="entry name" value="Homeodomain-like"/>
    <property type="match status" value="1"/>
</dbReference>
<protein>
    <recommendedName>
        <fullName evidence="9">Homeobox domain-containing protein</fullName>
    </recommendedName>
</protein>
<feature type="compositionally biased region" description="Basic and acidic residues" evidence="8">
    <location>
        <begin position="345"/>
        <end position="358"/>
    </location>
</feature>
<dbReference type="FunFam" id="1.10.10.60:FF:000040">
    <property type="entry name" value="T-cell leukemia homeobox protein 3"/>
    <property type="match status" value="1"/>
</dbReference>
<evidence type="ECO:0000256" key="5">
    <source>
        <dbReference type="ARBA" id="ARBA00023242"/>
    </source>
</evidence>
<keyword evidence="2" id="KW-0217">Developmental protein</keyword>
<feature type="DNA-binding region" description="Homeobox" evidence="6">
    <location>
        <begin position="289"/>
        <end position="348"/>
    </location>
</feature>
<accession>A0AAW0SXN2</accession>
<feature type="region of interest" description="Disordered" evidence="8">
    <location>
        <begin position="343"/>
        <end position="402"/>
    </location>
</feature>
<dbReference type="PANTHER" id="PTHR45921">
    <property type="entry name" value="IP01054P"/>
    <property type="match status" value="1"/>
</dbReference>
<feature type="domain" description="Homeobox" evidence="9">
    <location>
        <begin position="287"/>
        <end position="347"/>
    </location>
</feature>
<sequence length="402" mass="43241">MTAMSAEERQHEDLCGGGALSREASPAPARPARAGSPLDLSREEALHAHAHVRHGDARSPKGGHGRLSFSISSLLESSGRAAALRHRLLEEASEEERESEGYGGGRSERDSERGERDSERGSDRGEREERDGDDRERLSCGGSEPEGEGDDEEGDARPFQPFTYTHMPFMGAGGLLPPFNLVPPMSAAAAAVAAGLGSQASLAPMGGPGSVIRVPAHRPSMGGAGPGGALGAMLPHMGGAPLPWLAGLTPLERTAAMAHHLSALAPITGPFGFPRRIGHPYQSRTPPKRKKPRTSFTRVQVNELEKRFNKQKYLASSERAQLAKQLKMTDAQVKTWFQNRRTKWRRQEAEDREQERNATNRLMLGISPEGSAKPLYPSSDDSSLTPLPSVQVQNASPTLPAV</sequence>
<feature type="compositionally biased region" description="Polar residues" evidence="8">
    <location>
        <begin position="390"/>
        <end position="402"/>
    </location>
</feature>
<dbReference type="PRINTS" id="PR00024">
    <property type="entry name" value="HOMEOBOX"/>
</dbReference>
<evidence type="ECO:0000256" key="7">
    <source>
        <dbReference type="RuleBase" id="RU000682"/>
    </source>
</evidence>
<evidence type="ECO:0000256" key="3">
    <source>
        <dbReference type="ARBA" id="ARBA00023125"/>
    </source>
</evidence>
<dbReference type="Gene3D" id="1.10.10.60">
    <property type="entry name" value="Homeodomain-like"/>
    <property type="match status" value="1"/>
</dbReference>
<feature type="region of interest" description="Disordered" evidence="8">
    <location>
        <begin position="276"/>
        <end position="296"/>
    </location>
</feature>
<keyword evidence="5 6" id="KW-0539">Nucleus</keyword>
<keyword evidence="4 6" id="KW-0371">Homeobox</keyword>
<dbReference type="PROSITE" id="PS50071">
    <property type="entry name" value="HOMEOBOX_2"/>
    <property type="match status" value="1"/>
</dbReference>
<name>A0AAW0SXN2_SCYPA</name>
<feature type="compositionally biased region" description="Acidic residues" evidence="8">
    <location>
        <begin position="145"/>
        <end position="154"/>
    </location>
</feature>
<dbReference type="Proteomes" id="UP001487740">
    <property type="component" value="Unassembled WGS sequence"/>
</dbReference>
<evidence type="ECO:0000256" key="8">
    <source>
        <dbReference type="SAM" id="MobiDB-lite"/>
    </source>
</evidence>
<evidence type="ECO:0000313" key="10">
    <source>
        <dbReference type="EMBL" id="KAK8380080.1"/>
    </source>
</evidence>
<dbReference type="InterPro" id="IPR020479">
    <property type="entry name" value="HD_metazoa"/>
</dbReference>
<dbReference type="PROSITE" id="PS00027">
    <property type="entry name" value="HOMEOBOX_1"/>
    <property type="match status" value="1"/>
</dbReference>
<keyword evidence="11" id="KW-1185">Reference proteome</keyword>
<evidence type="ECO:0000313" key="11">
    <source>
        <dbReference type="Proteomes" id="UP001487740"/>
    </source>
</evidence>
<dbReference type="InterPro" id="IPR042247">
    <property type="entry name" value="TLX1/2/3"/>
</dbReference>
<dbReference type="PANTHER" id="PTHR45921:SF6">
    <property type="entry name" value="C15"/>
    <property type="match status" value="1"/>
</dbReference>
<evidence type="ECO:0000256" key="4">
    <source>
        <dbReference type="ARBA" id="ARBA00023155"/>
    </source>
</evidence>
<evidence type="ECO:0000256" key="2">
    <source>
        <dbReference type="ARBA" id="ARBA00022473"/>
    </source>
</evidence>
<dbReference type="InterPro" id="IPR009057">
    <property type="entry name" value="Homeodomain-like_sf"/>
</dbReference>
<evidence type="ECO:0000256" key="6">
    <source>
        <dbReference type="PROSITE-ProRule" id="PRU00108"/>
    </source>
</evidence>
<dbReference type="EMBL" id="JARAKH010000042">
    <property type="protein sequence ID" value="KAK8380080.1"/>
    <property type="molecule type" value="Genomic_DNA"/>
</dbReference>
<evidence type="ECO:0000259" key="9">
    <source>
        <dbReference type="PROSITE" id="PS50071"/>
    </source>
</evidence>
<comment type="caution">
    <text evidence="10">The sequence shown here is derived from an EMBL/GenBank/DDBJ whole genome shotgun (WGS) entry which is preliminary data.</text>
</comment>
<dbReference type="GO" id="GO:0048513">
    <property type="term" value="P:animal organ development"/>
    <property type="evidence" value="ECO:0007669"/>
    <property type="project" value="TreeGrafter"/>
</dbReference>
<dbReference type="AlphaFoldDB" id="A0AAW0SXN2"/>